<feature type="domain" description="Sushi" evidence="8">
    <location>
        <begin position="909"/>
        <end position="977"/>
    </location>
</feature>
<dbReference type="PROSITE" id="PS50923">
    <property type="entry name" value="SUSHI"/>
    <property type="match status" value="9"/>
</dbReference>
<accession>A0A7J7IS32</accession>
<dbReference type="SMART" id="SM00032">
    <property type="entry name" value="CCP"/>
    <property type="match status" value="9"/>
</dbReference>
<dbReference type="InterPro" id="IPR018378">
    <property type="entry name" value="C-type_lectin_CS"/>
</dbReference>
<dbReference type="Pfam" id="PF00059">
    <property type="entry name" value="Lectin_C"/>
    <property type="match status" value="1"/>
</dbReference>
<keyword evidence="5" id="KW-0325">Glycoprotein</keyword>
<dbReference type="CDD" id="cd00033">
    <property type="entry name" value="CCP"/>
    <property type="match status" value="5"/>
</dbReference>
<comment type="caution">
    <text evidence="6">Lacks conserved residue(s) required for the propagation of feature annotation.</text>
</comment>
<dbReference type="Gene3D" id="2.60.120.200">
    <property type="match status" value="1"/>
</dbReference>
<dbReference type="Pfam" id="PF00354">
    <property type="entry name" value="Pentaxin"/>
    <property type="match status" value="1"/>
</dbReference>
<keyword evidence="4" id="KW-1015">Disulfide bond</keyword>
<dbReference type="InterPro" id="IPR001759">
    <property type="entry name" value="PTX_dom"/>
</dbReference>
<evidence type="ECO:0000256" key="3">
    <source>
        <dbReference type="ARBA" id="ARBA00022737"/>
    </source>
</evidence>
<evidence type="ECO:0000256" key="1">
    <source>
        <dbReference type="ARBA" id="ARBA00022659"/>
    </source>
</evidence>
<evidence type="ECO:0000313" key="11">
    <source>
        <dbReference type="Proteomes" id="UP000593567"/>
    </source>
</evidence>
<evidence type="ECO:0008006" key="12">
    <source>
        <dbReference type="Google" id="ProtNLM"/>
    </source>
</evidence>
<dbReference type="Pfam" id="PF00084">
    <property type="entry name" value="Sushi"/>
    <property type="match status" value="4"/>
</dbReference>
<comment type="caution">
    <text evidence="10">The sequence shown here is derived from an EMBL/GenBank/DDBJ whole genome shotgun (WGS) entry which is preliminary data.</text>
</comment>
<dbReference type="Proteomes" id="UP000593567">
    <property type="component" value="Unassembled WGS sequence"/>
</dbReference>
<keyword evidence="1 6" id="KW-0768">Sushi</keyword>
<dbReference type="Gene3D" id="2.10.70.10">
    <property type="entry name" value="Complement Module, domain 1"/>
    <property type="match status" value="8"/>
</dbReference>
<evidence type="ECO:0000313" key="10">
    <source>
        <dbReference type="EMBL" id="KAF6016753.1"/>
    </source>
</evidence>
<feature type="domain" description="Sushi" evidence="8">
    <location>
        <begin position="700"/>
        <end position="768"/>
    </location>
</feature>
<dbReference type="SUPFAM" id="SSF56436">
    <property type="entry name" value="C-type lectin-like"/>
    <property type="match status" value="1"/>
</dbReference>
<evidence type="ECO:0000259" key="7">
    <source>
        <dbReference type="PROSITE" id="PS50041"/>
    </source>
</evidence>
<dbReference type="SUPFAM" id="SSF57535">
    <property type="entry name" value="Complement control module/SCR domain"/>
    <property type="match status" value="8"/>
</dbReference>
<dbReference type="OrthoDB" id="6339209at2759"/>
<dbReference type="SMART" id="SM00034">
    <property type="entry name" value="CLECT"/>
    <property type="match status" value="1"/>
</dbReference>
<proteinExistence type="predicted"/>
<dbReference type="PROSITE" id="PS00615">
    <property type="entry name" value="C_TYPE_LECTIN_1"/>
    <property type="match status" value="1"/>
</dbReference>
<protein>
    <recommendedName>
        <fullName evidence="12">SVEP1</fullName>
    </recommendedName>
</protein>
<reference evidence="10" key="1">
    <citation type="submission" date="2020-06" db="EMBL/GenBank/DDBJ databases">
        <title>Draft genome of Bugula neritina, a colonial animal packing powerful symbionts and potential medicines.</title>
        <authorList>
            <person name="Rayko M."/>
        </authorList>
    </citation>
    <scope>NUCLEOTIDE SEQUENCE [LARGE SCALE GENOMIC DNA]</scope>
    <source>
        <strain evidence="10">Kwan_BN1</strain>
    </source>
</reference>
<evidence type="ECO:0000259" key="8">
    <source>
        <dbReference type="PROSITE" id="PS50923"/>
    </source>
</evidence>
<dbReference type="SUPFAM" id="SSF49899">
    <property type="entry name" value="Concanavalin A-like lectins/glucanases"/>
    <property type="match status" value="1"/>
</dbReference>
<dbReference type="PROSITE" id="PS51212">
    <property type="entry name" value="WSC"/>
    <property type="match status" value="1"/>
</dbReference>
<dbReference type="InterPro" id="IPR000436">
    <property type="entry name" value="Sushi_SCR_CCP_dom"/>
</dbReference>
<feature type="domain" description="Sushi" evidence="8">
    <location>
        <begin position="637"/>
        <end position="699"/>
    </location>
</feature>
<evidence type="ECO:0000259" key="9">
    <source>
        <dbReference type="PROSITE" id="PS51212"/>
    </source>
</evidence>
<evidence type="ECO:0000256" key="6">
    <source>
        <dbReference type="PROSITE-ProRule" id="PRU00302"/>
    </source>
</evidence>
<feature type="domain" description="Sushi" evidence="8">
    <location>
        <begin position="978"/>
        <end position="1046"/>
    </location>
</feature>
<gene>
    <name evidence="10" type="ORF">EB796_024938</name>
</gene>
<keyword evidence="11" id="KW-1185">Reference proteome</keyword>
<dbReference type="InterPro" id="IPR035976">
    <property type="entry name" value="Sushi/SCR/CCP_sf"/>
</dbReference>
<feature type="domain" description="Sushi" evidence="8">
    <location>
        <begin position="1118"/>
        <end position="1187"/>
    </location>
</feature>
<dbReference type="InterPro" id="IPR016187">
    <property type="entry name" value="CTDL_fold"/>
</dbReference>
<evidence type="ECO:0000256" key="2">
    <source>
        <dbReference type="ARBA" id="ARBA00022729"/>
    </source>
</evidence>
<feature type="domain" description="Sushi" evidence="8">
    <location>
        <begin position="769"/>
        <end position="837"/>
    </location>
</feature>
<dbReference type="Pfam" id="PF01822">
    <property type="entry name" value="WSC"/>
    <property type="match status" value="1"/>
</dbReference>
<evidence type="ECO:0000256" key="4">
    <source>
        <dbReference type="ARBA" id="ARBA00023157"/>
    </source>
</evidence>
<feature type="domain" description="WSC" evidence="9">
    <location>
        <begin position="501"/>
        <end position="593"/>
    </location>
</feature>
<dbReference type="InterPro" id="IPR002889">
    <property type="entry name" value="WSC_carb-bd"/>
</dbReference>
<feature type="domain" description="Sushi" evidence="8">
    <location>
        <begin position="1188"/>
        <end position="1250"/>
    </location>
</feature>
<dbReference type="InterPro" id="IPR013320">
    <property type="entry name" value="ConA-like_dom_sf"/>
</dbReference>
<evidence type="ECO:0000256" key="5">
    <source>
        <dbReference type="ARBA" id="ARBA00023180"/>
    </source>
</evidence>
<feature type="domain" description="C-type lectin" evidence="7">
    <location>
        <begin position="304"/>
        <end position="423"/>
    </location>
</feature>
<name>A0A7J7IS32_BUGNE</name>
<sequence length="1400" mass="153930">MGCYLDVSTDESLFYPAKLSTTVEECTEACHESGHMFASFNLVGTSAVDTPFYFSESVDEAYVTLLPALDTLTELTICLYYLMDGTSQDKDRCLLGSDTTSFRLCKRGDNSDEYFYYNSQTGASHRFHQSAEGWVPVCLVSATDKVLIYVGDSSSNTEFAQTVGTTTLDSGSKIILGQGSTNDYVGDTDTSTERFYGSIRRVNVWDTALNNLNVTEYMNGQIFGNKVSSDDSANWLAQLEMSTNVRIQSIPPIIPSLDFSQVTITASSEDNDAKATDFRITDERVNSGGSSGGDVEVPADSQWYGGHAYVLDSTQTMTYFEAVDYCADALPDGYVVVLDSEDEATFIKNWKNRVSDGMEAWIGLTDYETEGVFADRNGDVPPYEDWYPGQPNNHEVDQKCTVFYTYDQWNDDDCTDSYYVICESDMVLPLAEISTNCSCSDTLGARINESYCDSTAADSSSEVYRPVHRAWRSHCKPYGDIAGVNVTGSYNVPQLIPDIPSVHYLGCWKSKDSDLMSTHSTSSSSNSPSSCRDTCFSEEFKYATLRNGQVCECTNSYQEGGRSAESACDVPCPGDASYMCGGRVSVTSLLEPQIPGTRFELSCVTGYQTIVKDGNDITECDIANRKWTTEGFYCRPAECSSTAQNIVNGSAVMAGHTYLETVIYSCIEGHYFSDNTSSRTSVCQADETWTITQDQSCQPVDCLDPPAVNNSNSDIPSTLFNFTVTYECEEGYAFNPDFVQDNEASQTTMEITCSANGAWLPDVTHCLPVYCPSPPMMGKASREVYGQYYSNNATYKCDTGYSTTPTAALTGAEILTQHESFCQPNGTWSPVPSGCLIIECPTPTSVVDTTVEYNNTEYNSTALYKCDTGTAMNPFAASQVPRENYTIYQQLTCVENGSWVPDIIPCQAIDCLDPPAVDNSNSVIPSTVFNFTVTYECEEGYAFNPDFVQDNEASQTTMEITCSANGNWLPDVTHCLPVYCPSPPMMGKASREVYGQYYSNNATYKCDTGYSTTPTAALTGAEILTQHESFCQPNGTWSPVPSDCLIVECPTPTSVVDTTVEYNNTEYNSTALYKCDTGTAMNPFAASQVPRENYTIYQQLTCVENGSWVPDIIPCQTIECAVPAPAAFTTQTVASRDYQSTATYDCITGYALNANATWFQPPQSHQTVQTTECSAAGEWAPVDNCSIILCPPLDPLPFSLPDTNNTEYGTTVNFVCLYGYKQEESLPLSAFSATCQDDGLWDQTVTDCIVNQCLDEPTSVPNAQINIISRVFEEVPANISCDFGYEYSDGTESQLINCTSDDQGTLMWAEPEYAACQRVECVLPELNCTKNIEKNSTITSTSYYYEDVVTLTSKNSKVYAAQFGDGDITRSGEITIKCLHREWSATFINCTGKHTFFLFI</sequence>
<dbReference type="SMART" id="SM00321">
    <property type="entry name" value="WSC"/>
    <property type="match status" value="1"/>
</dbReference>
<dbReference type="InterPro" id="IPR001304">
    <property type="entry name" value="C-type_lectin-like"/>
</dbReference>
<dbReference type="InterPro" id="IPR016186">
    <property type="entry name" value="C-type_lectin-like/link_sf"/>
</dbReference>
<feature type="domain" description="Sushi" evidence="8">
    <location>
        <begin position="838"/>
        <end position="908"/>
    </location>
</feature>
<keyword evidence="3" id="KW-0677">Repeat</keyword>
<dbReference type="PANTHER" id="PTHR19325:SF560">
    <property type="entry name" value="SUSHI, VON WILLEBRAND FACTOR TYPE A, EGF AND PENTRAXIN DOMAIN-CONTAINING PROTEIN 1"/>
    <property type="match status" value="1"/>
</dbReference>
<dbReference type="PANTHER" id="PTHR19325">
    <property type="entry name" value="COMPLEMENT COMPONENT-RELATED SUSHI DOMAIN-CONTAINING"/>
    <property type="match status" value="1"/>
</dbReference>
<dbReference type="SMART" id="SM00159">
    <property type="entry name" value="PTX"/>
    <property type="match status" value="1"/>
</dbReference>
<dbReference type="EMBL" id="VXIV02003472">
    <property type="protein sequence ID" value="KAF6016753.1"/>
    <property type="molecule type" value="Genomic_DNA"/>
</dbReference>
<dbReference type="InterPro" id="IPR050350">
    <property type="entry name" value="Compl-Cell_Adhes-Reg"/>
</dbReference>
<organism evidence="10 11">
    <name type="scientific">Bugula neritina</name>
    <name type="common">Brown bryozoan</name>
    <name type="synonym">Sertularia neritina</name>
    <dbReference type="NCBI Taxonomy" id="10212"/>
    <lineage>
        <taxon>Eukaryota</taxon>
        <taxon>Metazoa</taxon>
        <taxon>Spiralia</taxon>
        <taxon>Lophotrochozoa</taxon>
        <taxon>Bryozoa</taxon>
        <taxon>Gymnolaemata</taxon>
        <taxon>Cheilostomatida</taxon>
        <taxon>Flustrina</taxon>
        <taxon>Buguloidea</taxon>
        <taxon>Bugulidae</taxon>
        <taxon>Bugula</taxon>
    </lineage>
</organism>
<dbReference type="Gene3D" id="3.10.100.10">
    <property type="entry name" value="Mannose-Binding Protein A, subunit A"/>
    <property type="match status" value="1"/>
</dbReference>
<feature type="domain" description="Sushi" evidence="8">
    <location>
        <begin position="1047"/>
        <end position="1117"/>
    </location>
</feature>
<dbReference type="PROSITE" id="PS50041">
    <property type="entry name" value="C_TYPE_LECTIN_2"/>
    <property type="match status" value="1"/>
</dbReference>
<keyword evidence="2" id="KW-0732">Signal</keyword>